<evidence type="ECO:0000313" key="2">
    <source>
        <dbReference type="EMBL" id="CAD8088363.1"/>
    </source>
</evidence>
<reference evidence="2" key="1">
    <citation type="submission" date="2021-01" db="EMBL/GenBank/DDBJ databases">
        <authorList>
            <consortium name="Genoscope - CEA"/>
            <person name="William W."/>
        </authorList>
    </citation>
    <scope>NUCLEOTIDE SEQUENCE</scope>
</reference>
<gene>
    <name evidence="2" type="ORF">PSON_ATCC_30995.1.T0520315</name>
</gene>
<proteinExistence type="predicted"/>
<evidence type="ECO:0000313" key="3">
    <source>
        <dbReference type="Proteomes" id="UP000692954"/>
    </source>
</evidence>
<dbReference type="Proteomes" id="UP000692954">
    <property type="component" value="Unassembled WGS sequence"/>
</dbReference>
<accession>A0A8S1NFV4</accession>
<protein>
    <submittedName>
        <fullName evidence="2">Uncharacterized protein</fullName>
    </submittedName>
</protein>
<dbReference type="AlphaFoldDB" id="A0A8S1NFV4"/>
<evidence type="ECO:0000256" key="1">
    <source>
        <dbReference type="SAM" id="MobiDB-lite"/>
    </source>
</evidence>
<name>A0A8S1NFV4_9CILI</name>
<organism evidence="2 3">
    <name type="scientific">Paramecium sonneborni</name>
    <dbReference type="NCBI Taxonomy" id="65129"/>
    <lineage>
        <taxon>Eukaryota</taxon>
        <taxon>Sar</taxon>
        <taxon>Alveolata</taxon>
        <taxon>Ciliophora</taxon>
        <taxon>Intramacronucleata</taxon>
        <taxon>Oligohymenophorea</taxon>
        <taxon>Peniculida</taxon>
        <taxon>Parameciidae</taxon>
        <taxon>Paramecium</taxon>
    </lineage>
</organism>
<comment type="caution">
    <text evidence="2">The sequence shown here is derived from an EMBL/GenBank/DDBJ whole genome shotgun (WGS) entry which is preliminary data.</text>
</comment>
<keyword evidence="3" id="KW-1185">Reference proteome</keyword>
<sequence length="240" mass="28210">MLKSVISNKENQFHRIHQQRAARKIINKIGKSTLNQSPIRKQVENTAQQNLEALSSYQTLCDNQQRIDLCKNQVIKVNQPKNKIDFTQQEIVGWADDNKTFEKQQKLTTEHSVQTSINQEKKARKSYSQQTQRIKTIPRMIEIRQKTSKTPLRTTKITSPFIEYPNMQKFKLFFDKNIKQQRIPQLIICDRSMNAIDGLNSISFNNVTKKQIQQHRRNQTLCVGNKMNKIDIIKDITHYL</sequence>
<dbReference type="EMBL" id="CAJJDN010000052">
    <property type="protein sequence ID" value="CAD8088363.1"/>
    <property type="molecule type" value="Genomic_DNA"/>
</dbReference>
<feature type="region of interest" description="Disordered" evidence="1">
    <location>
        <begin position="112"/>
        <end position="131"/>
    </location>
</feature>